<dbReference type="AlphaFoldDB" id="A0A9P3WGV9"/>
<dbReference type="CDD" id="cd00077">
    <property type="entry name" value="HDc"/>
    <property type="match status" value="2"/>
</dbReference>
<dbReference type="Proteomes" id="UP000867740">
    <property type="component" value="Unassembled WGS sequence"/>
</dbReference>
<organism evidence="3 4">
    <name type="scientific">Kluyvera intermedia</name>
    <name type="common">Enterobacter intermedius</name>
    <dbReference type="NCBI Taxonomy" id="61648"/>
    <lineage>
        <taxon>Bacteria</taxon>
        <taxon>Pseudomonadati</taxon>
        <taxon>Pseudomonadota</taxon>
        <taxon>Gammaproteobacteria</taxon>
        <taxon>Enterobacterales</taxon>
        <taxon>Enterobacteriaceae</taxon>
        <taxon>Kluyvera</taxon>
    </lineage>
</organism>
<dbReference type="Gene3D" id="1.10.3210.10">
    <property type="entry name" value="Hypothetical protein af1432"/>
    <property type="match status" value="2"/>
</dbReference>
<dbReference type="InterPro" id="IPR037522">
    <property type="entry name" value="HD_GYP_dom"/>
</dbReference>
<sequence length="975" mass="109901">MKTRISKLKNRYPLHIQITVLFTLLIVSIGSIIILFSHSRLTKLAEISTHQRYQQTGKAIAAELNSLTRTMAGSVNILTKMAVADAATEPQRMAQLSSFIMVLQQNDYASSVYCAWDNGDFFILRRLTNQNRLLFKSPANAQWLVQNYRLDVNPPQKKASYLDSAQNIISSALVPYDNYDPRARKWYTLARSETGLVTSPNYMFKATGETGFTYSQLADNQHAVIGLDVSLASLSAFLQKQGLPPGSQAAILSESGEVIASQPTREAGNNGSLNMDNLPVLQSLLAHENAGSSGIFNVANEDWYGSVVKIHSSGNDYQLAIATPATFLTADASAISHRSTLIAFLLLLLSLPVIWYFSRKISHPLLRLRKDAEEISQLNFEAQQQPGTRSIIEEIDDLHTAMAKMKQTLIKFISMGSMLSVKNNFTQQMQGLLAETTEIADMTGGMVFLSNQDVNRFTPAAFRWREEDIDFSDIQPLTVDHDHCAGFWQLLQGQTVSGMLSRENTPPSLLAFLLPHLPVRYVAVPMQTHDNHPMGFLLLFNSDVLTDKQENAKIQLINSLVGMLSVAIEAQHLLAEQKKLLNAFIKLIAGAIDEKSPYTGGHCQRVPVITKMLAKAAVEAQEGPFASFTLSDSEWEELHTACWLHDCGKITTPEVVVDKATKLEQIYNRIHEIRMRFELLKREKEIEFLRHHDEHADAQTLEAALRQLDDDFYFIARCNIGSEFLSDDALARIKTIAEYRWTRTLDDTAGVSQDELTRKRRQPGAALPVQEPMLADKEEHIVYRTDVSREADRYHFKLKKPLYQYNYGEIYNLSIRRGTLNDEERYKINEHIIQTIIMLDNLPFPRTMANVPMIAGGHHERMDGKGYPYQLKDSQMSMQVKMLAIADVFEALTAIDRPYKPGKLLSEALSIMVSMVNEHHLDRELFILFLQSGVWLDYAQTYLDPEKTDRVNVSALLAKIKPQQSEEVTPETSPA</sequence>
<dbReference type="Gene3D" id="6.10.340.10">
    <property type="match status" value="1"/>
</dbReference>
<dbReference type="EMBL" id="DACSUM010000025">
    <property type="protein sequence ID" value="HAT3582805.1"/>
    <property type="molecule type" value="Genomic_DNA"/>
</dbReference>
<dbReference type="SUPFAM" id="SSF55781">
    <property type="entry name" value="GAF domain-like"/>
    <property type="match status" value="1"/>
</dbReference>
<dbReference type="InterPro" id="IPR029016">
    <property type="entry name" value="GAF-like_dom_sf"/>
</dbReference>
<gene>
    <name evidence="3" type="ORF">I8531_003130</name>
</gene>
<evidence type="ECO:0000259" key="2">
    <source>
        <dbReference type="PROSITE" id="PS51832"/>
    </source>
</evidence>
<feature type="transmembrane region" description="Helical" evidence="1">
    <location>
        <begin position="12"/>
        <end position="36"/>
    </location>
</feature>
<reference evidence="3" key="2">
    <citation type="submission" date="2020-10" db="EMBL/GenBank/DDBJ databases">
        <authorList>
            <consortium name="NCBI Pathogen Detection Project"/>
        </authorList>
    </citation>
    <scope>NUCLEOTIDE SEQUENCE</scope>
    <source>
        <strain evidence="3">CAVp300</strain>
    </source>
</reference>
<dbReference type="InterPro" id="IPR003607">
    <property type="entry name" value="HD/PDEase_dom"/>
</dbReference>
<dbReference type="PANTHER" id="PTHR43155:SF2">
    <property type="entry name" value="CYCLIC DI-GMP PHOSPHODIESTERASE PA4108"/>
    <property type="match status" value="1"/>
</dbReference>
<dbReference type="GO" id="GO:0008081">
    <property type="term" value="F:phosphoric diester hydrolase activity"/>
    <property type="evidence" value="ECO:0007669"/>
    <property type="project" value="UniProtKB-ARBA"/>
</dbReference>
<name>A0A9P3WGV9_KLUIN</name>
<evidence type="ECO:0000256" key="1">
    <source>
        <dbReference type="SAM" id="Phobius"/>
    </source>
</evidence>
<evidence type="ECO:0000313" key="3">
    <source>
        <dbReference type="EMBL" id="HAT3582805.1"/>
    </source>
</evidence>
<reference evidence="3" key="1">
    <citation type="journal article" date="2018" name="Genome Biol.">
        <title>SKESA: strategic k-mer extension for scrupulous assemblies.</title>
        <authorList>
            <person name="Souvorov A."/>
            <person name="Agarwala R."/>
            <person name="Lipman D.J."/>
        </authorList>
    </citation>
    <scope>NUCLEOTIDE SEQUENCE</scope>
    <source>
        <strain evidence="3">CAVp300</strain>
    </source>
</reference>
<dbReference type="Gene3D" id="3.30.450.40">
    <property type="match status" value="1"/>
</dbReference>
<keyword evidence="1" id="KW-1133">Transmembrane helix</keyword>
<proteinExistence type="predicted"/>
<keyword evidence="1" id="KW-0472">Membrane</keyword>
<comment type="caution">
    <text evidence="3">The sequence shown here is derived from an EMBL/GenBank/DDBJ whole genome shotgun (WGS) entry which is preliminary data.</text>
</comment>
<dbReference type="PANTHER" id="PTHR43155">
    <property type="entry name" value="CYCLIC DI-GMP PHOSPHODIESTERASE PA4108-RELATED"/>
    <property type="match status" value="1"/>
</dbReference>
<evidence type="ECO:0000313" key="4">
    <source>
        <dbReference type="Proteomes" id="UP000867740"/>
    </source>
</evidence>
<feature type="domain" description="HD-GYP" evidence="2">
    <location>
        <begin position="745"/>
        <end position="944"/>
    </location>
</feature>
<keyword evidence="1" id="KW-0812">Transmembrane</keyword>
<accession>A0A9P3WGV9</accession>
<dbReference type="Pfam" id="PF13487">
    <property type="entry name" value="HD_5"/>
    <property type="match status" value="1"/>
</dbReference>
<dbReference type="SMART" id="SM00471">
    <property type="entry name" value="HDc"/>
    <property type="match status" value="1"/>
</dbReference>
<dbReference type="SUPFAM" id="SSF109604">
    <property type="entry name" value="HD-domain/PDEase-like"/>
    <property type="match status" value="2"/>
</dbReference>
<dbReference type="Gene3D" id="3.30.450.20">
    <property type="entry name" value="PAS domain"/>
    <property type="match status" value="2"/>
</dbReference>
<dbReference type="PROSITE" id="PS51832">
    <property type="entry name" value="HD_GYP"/>
    <property type="match status" value="1"/>
</dbReference>
<dbReference type="RefSeq" id="WP_047373273.1">
    <property type="nucleotide sequence ID" value="NZ_CABMNU010000005.1"/>
</dbReference>
<protein>
    <submittedName>
        <fullName evidence="3">Metal-dependent phosphohydrolase</fullName>
    </submittedName>
</protein>